<proteinExistence type="predicted"/>
<evidence type="ECO:0000256" key="1">
    <source>
        <dbReference type="SAM" id="Phobius"/>
    </source>
</evidence>
<dbReference type="AlphaFoldDB" id="A0A1F5EX14"/>
<protein>
    <recommendedName>
        <fullName evidence="4">DUF5671 domain-containing protein</fullName>
    </recommendedName>
</protein>
<sequence>MKKIVGLVIPFLATHVLCCGALLYFLWSTGLLISIAREGRSRVYFLPIFIIGLVFFWLHRSHKKACHLEGHFRWGDRVVNFLFFLTFYLMMSLVFIVYVFIPWWIPGYDGGLILP</sequence>
<dbReference type="STRING" id="1817722.A2703_00915"/>
<dbReference type="EMBL" id="MFAG01000018">
    <property type="protein sequence ID" value="OGD71929.1"/>
    <property type="molecule type" value="Genomic_DNA"/>
</dbReference>
<feature type="transmembrane region" description="Helical" evidence="1">
    <location>
        <begin position="79"/>
        <end position="105"/>
    </location>
</feature>
<feature type="transmembrane region" description="Helical" evidence="1">
    <location>
        <begin position="39"/>
        <end position="58"/>
    </location>
</feature>
<keyword evidence="1" id="KW-0812">Transmembrane</keyword>
<name>A0A1F5EX14_9BACT</name>
<keyword evidence="1" id="KW-0472">Membrane</keyword>
<evidence type="ECO:0000313" key="2">
    <source>
        <dbReference type="EMBL" id="OGD71929.1"/>
    </source>
</evidence>
<accession>A0A1F5EX14</accession>
<feature type="transmembrane region" description="Helical" evidence="1">
    <location>
        <begin position="7"/>
        <end position="27"/>
    </location>
</feature>
<comment type="caution">
    <text evidence="2">The sequence shown here is derived from an EMBL/GenBank/DDBJ whole genome shotgun (WGS) entry which is preliminary data.</text>
</comment>
<dbReference type="Proteomes" id="UP000177979">
    <property type="component" value="Unassembled WGS sequence"/>
</dbReference>
<organism evidence="2 3">
    <name type="scientific">Candidatus Collierbacteria bacterium RIFCSPHIGHO2_01_FULL_50_25</name>
    <dbReference type="NCBI Taxonomy" id="1817722"/>
    <lineage>
        <taxon>Bacteria</taxon>
        <taxon>Candidatus Collieribacteriota</taxon>
    </lineage>
</organism>
<evidence type="ECO:0008006" key="4">
    <source>
        <dbReference type="Google" id="ProtNLM"/>
    </source>
</evidence>
<evidence type="ECO:0000313" key="3">
    <source>
        <dbReference type="Proteomes" id="UP000177979"/>
    </source>
</evidence>
<keyword evidence="1" id="KW-1133">Transmembrane helix</keyword>
<gene>
    <name evidence="2" type="ORF">A2703_00915</name>
</gene>
<reference evidence="2 3" key="1">
    <citation type="journal article" date="2016" name="Nat. Commun.">
        <title>Thousands of microbial genomes shed light on interconnected biogeochemical processes in an aquifer system.</title>
        <authorList>
            <person name="Anantharaman K."/>
            <person name="Brown C.T."/>
            <person name="Hug L.A."/>
            <person name="Sharon I."/>
            <person name="Castelle C.J."/>
            <person name="Probst A.J."/>
            <person name="Thomas B.C."/>
            <person name="Singh A."/>
            <person name="Wilkins M.J."/>
            <person name="Karaoz U."/>
            <person name="Brodie E.L."/>
            <person name="Williams K.H."/>
            <person name="Hubbard S.S."/>
            <person name="Banfield J.F."/>
        </authorList>
    </citation>
    <scope>NUCLEOTIDE SEQUENCE [LARGE SCALE GENOMIC DNA]</scope>
</reference>